<keyword evidence="2" id="KW-0812">Transmembrane</keyword>
<gene>
    <name evidence="3" type="ORF">GALMADRAFT_256682</name>
</gene>
<evidence type="ECO:0000313" key="4">
    <source>
        <dbReference type="Proteomes" id="UP000027222"/>
    </source>
</evidence>
<keyword evidence="2" id="KW-1133">Transmembrane helix</keyword>
<feature type="non-terminal residue" evidence="3">
    <location>
        <position position="183"/>
    </location>
</feature>
<dbReference type="AlphaFoldDB" id="A0A067SM79"/>
<name>A0A067SM79_GALM3</name>
<protein>
    <submittedName>
        <fullName evidence="3">Uncharacterized protein</fullName>
    </submittedName>
</protein>
<keyword evidence="4" id="KW-1185">Reference proteome</keyword>
<feature type="transmembrane region" description="Helical" evidence="2">
    <location>
        <begin position="48"/>
        <end position="70"/>
    </location>
</feature>
<evidence type="ECO:0000256" key="1">
    <source>
        <dbReference type="SAM" id="MobiDB-lite"/>
    </source>
</evidence>
<evidence type="ECO:0000256" key="2">
    <source>
        <dbReference type="SAM" id="Phobius"/>
    </source>
</evidence>
<proteinExistence type="predicted"/>
<feature type="region of interest" description="Disordered" evidence="1">
    <location>
        <begin position="1"/>
        <end position="20"/>
    </location>
</feature>
<organism evidence="3 4">
    <name type="scientific">Galerina marginata (strain CBS 339.88)</name>
    <dbReference type="NCBI Taxonomy" id="685588"/>
    <lineage>
        <taxon>Eukaryota</taxon>
        <taxon>Fungi</taxon>
        <taxon>Dikarya</taxon>
        <taxon>Basidiomycota</taxon>
        <taxon>Agaricomycotina</taxon>
        <taxon>Agaricomycetes</taxon>
        <taxon>Agaricomycetidae</taxon>
        <taxon>Agaricales</taxon>
        <taxon>Agaricineae</taxon>
        <taxon>Strophariaceae</taxon>
        <taxon>Galerina</taxon>
    </lineage>
</organism>
<keyword evidence="2" id="KW-0472">Membrane</keyword>
<evidence type="ECO:0000313" key="3">
    <source>
        <dbReference type="EMBL" id="KDR68819.1"/>
    </source>
</evidence>
<dbReference type="HOGENOM" id="CLU_143628_0_0_1"/>
<dbReference type="Proteomes" id="UP000027222">
    <property type="component" value="Unassembled WGS sequence"/>
</dbReference>
<dbReference type="EMBL" id="KL142406">
    <property type="protein sequence ID" value="KDR68819.1"/>
    <property type="molecule type" value="Genomic_DNA"/>
</dbReference>
<accession>A0A067SM79</accession>
<reference evidence="4" key="1">
    <citation type="journal article" date="2014" name="Proc. Natl. Acad. Sci. U.S.A.">
        <title>Extensive sampling of basidiomycete genomes demonstrates inadequacy of the white-rot/brown-rot paradigm for wood decay fungi.</title>
        <authorList>
            <person name="Riley R."/>
            <person name="Salamov A.A."/>
            <person name="Brown D.W."/>
            <person name="Nagy L.G."/>
            <person name="Floudas D."/>
            <person name="Held B.W."/>
            <person name="Levasseur A."/>
            <person name="Lombard V."/>
            <person name="Morin E."/>
            <person name="Otillar R."/>
            <person name="Lindquist E.A."/>
            <person name="Sun H."/>
            <person name="LaButti K.M."/>
            <person name="Schmutz J."/>
            <person name="Jabbour D."/>
            <person name="Luo H."/>
            <person name="Baker S.E."/>
            <person name="Pisabarro A.G."/>
            <person name="Walton J.D."/>
            <person name="Blanchette R.A."/>
            <person name="Henrissat B."/>
            <person name="Martin F."/>
            <person name="Cullen D."/>
            <person name="Hibbett D.S."/>
            <person name="Grigoriev I.V."/>
        </authorList>
    </citation>
    <scope>NUCLEOTIDE SEQUENCE [LARGE SCALE GENOMIC DNA]</scope>
    <source>
        <strain evidence="4">CBS 339.88</strain>
    </source>
</reference>
<sequence length="183" mass="21278">MSIRRPKQVTYPRSPSPGSDAECWYRSPSPEAACKPTTYVEPFSWTRYCFLVIALALFAGTAFDIGFPFLKAVLQELPITSLRAQYTAKYLFENISWNSLCDGRTRNVRDIQIDKETMRQLFFEVAAQFKEETQEREYFIQIDKETMRQIVLEVAVQFKEDSESLEVPTYEFNTKNGHELAEV</sequence>